<organism evidence="7 8">
    <name type="scientific">Saezia sanguinis</name>
    <dbReference type="NCBI Taxonomy" id="1965230"/>
    <lineage>
        <taxon>Bacteria</taxon>
        <taxon>Pseudomonadati</taxon>
        <taxon>Pseudomonadota</taxon>
        <taxon>Betaproteobacteria</taxon>
        <taxon>Burkholderiales</taxon>
        <taxon>Saeziaceae</taxon>
        <taxon>Saezia</taxon>
    </lineage>
</organism>
<evidence type="ECO:0000256" key="2">
    <source>
        <dbReference type="ARBA" id="ARBA00022670"/>
    </source>
</evidence>
<dbReference type="Gene3D" id="2.40.10.120">
    <property type="match status" value="1"/>
</dbReference>
<comment type="caution">
    <text evidence="7">The sequence shown here is derived from an EMBL/GenBank/DDBJ whole genome shotgun (WGS) entry which is preliminary data.</text>
</comment>
<keyword evidence="3 7" id="KW-0378">Hydrolase</keyword>
<dbReference type="Pfam" id="PF13180">
    <property type="entry name" value="PDZ_2"/>
    <property type="match status" value="1"/>
</dbReference>
<comment type="similarity">
    <text evidence="1">Belongs to the peptidase S1C family.</text>
</comment>
<feature type="domain" description="PDZ" evidence="6">
    <location>
        <begin position="292"/>
        <end position="374"/>
    </location>
</feature>
<dbReference type="OrthoDB" id="8520726at2"/>
<evidence type="ECO:0000259" key="6">
    <source>
        <dbReference type="SMART" id="SM00228"/>
    </source>
</evidence>
<keyword evidence="8" id="KW-1185">Reference proteome</keyword>
<dbReference type="SUPFAM" id="SSF50494">
    <property type="entry name" value="Trypsin-like serine proteases"/>
    <property type="match status" value="1"/>
</dbReference>
<evidence type="ECO:0000313" key="7">
    <source>
        <dbReference type="EMBL" id="RUS67122.1"/>
    </source>
</evidence>
<keyword evidence="5" id="KW-0472">Membrane</keyword>
<reference evidence="7 8" key="1">
    <citation type="submission" date="2018-01" db="EMBL/GenBank/DDBJ databases">
        <title>Saezia sanguinis gen. nov., sp. nov., in the order Burkholderiales isolated from human blood.</title>
        <authorList>
            <person name="Medina-Pascual M.J."/>
            <person name="Valdezate S."/>
            <person name="Monzon S."/>
            <person name="Cuesta I."/>
            <person name="Carrasco G."/>
            <person name="Villalon P."/>
            <person name="Saez-Nieto J.A."/>
        </authorList>
    </citation>
    <scope>NUCLEOTIDE SEQUENCE [LARGE SCALE GENOMIC DNA]</scope>
    <source>
        <strain evidence="7 8">CNM695-12</strain>
    </source>
</reference>
<dbReference type="EMBL" id="PQSP01000002">
    <property type="protein sequence ID" value="RUS67122.1"/>
    <property type="molecule type" value="Genomic_DNA"/>
</dbReference>
<evidence type="ECO:0000256" key="1">
    <source>
        <dbReference type="ARBA" id="ARBA00010541"/>
    </source>
</evidence>
<dbReference type="Pfam" id="PF13365">
    <property type="entry name" value="Trypsin_2"/>
    <property type="match status" value="1"/>
</dbReference>
<dbReference type="GO" id="GO:0006508">
    <property type="term" value="P:proteolysis"/>
    <property type="evidence" value="ECO:0007669"/>
    <property type="project" value="UniProtKB-KW"/>
</dbReference>
<dbReference type="InterPro" id="IPR009003">
    <property type="entry name" value="Peptidase_S1_PA"/>
</dbReference>
<keyword evidence="4" id="KW-0720">Serine protease</keyword>
<dbReference type="InterPro" id="IPR036034">
    <property type="entry name" value="PDZ_sf"/>
</dbReference>
<name>A0A433SEH0_9BURK</name>
<dbReference type="Gene3D" id="2.30.42.10">
    <property type="match status" value="1"/>
</dbReference>
<dbReference type="PANTHER" id="PTHR22939:SF129">
    <property type="entry name" value="SERINE PROTEASE HTRA2, MITOCHONDRIAL"/>
    <property type="match status" value="1"/>
</dbReference>
<evidence type="ECO:0000313" key="8">
    <source>
        <dbReference type="Proteomes" id="UP000286947"/>
    </source>
</evidence>
<dbReference type="InterPro" id="IPR001478">
    <property type="entry name" value="PDZ"/>
</dbReference>
<dbReference type="FunFam" id="2.40.10.10:FF:000001">
    <property type="entry name" value="Periplasmic serine protease DegS"/>
    <property type="match status" value="1"/>
</dbReference>
<keyword evidence="2 7" id="KW-0645">Protease</keyword>
<dbReference type="GO" id="GO:0004252">
    <property type="term" value="F:serine-type endopeptidase activity"/>
    <property type="evidence" value="ECO:0007669"/>
    <property type="project" value="InterPro"/>
</dbReference>
<proteinExistence type="inferred from homology"/>
<dbReference type="SUPFAM" id="SSF50156">
    <property type="entry name" value="PDZ domain-like"/>
    <property type="match status" value="1"/>
</dbReference>
<dbReference type="PRINTS" id="PR00834">
    <property type="entry name" value="PROTEASES2C"/>
</dbReference>
<protein>
    <submittedName>
        <fullName evidence="7">Periplasmic pH-dependent serine endoprotease DegQ</fullName>
        <ecNumber evidence="7">3.4.21.107</ecNumber>
    </submittedName>
</protein>
<evidence type="ECO:0000256" key="4">
    <source>
        <dbReference type="ARBA" id="ARBA00022825"/>
    </source>
</evidence>
<accession>A0A433SEH0</accession>
<keyword evidence="5" id="KW-0812">Transmembrane</keyword>
<dbReference type="EC" id="3.4.21.107" evidence="7"/>
<evidence type="ECO:0000256" key="3">
    <source>
        <dbReference type="ARBA" id="ARBA00022801"/>
    </source>
</evidence>
<dbReference type="AlphaFoldDB" id="A0A433SEH0"/>
<dbReference type="RefSeq" id="WP_126978936.1">
    <property type="nucleotide sequence ID" value="NZ_PQSP01000002.1"/>
</dbReference>
<dbReference type="SMART" id="SM00228">
    <property type="entry name" value="PDZ"/>
    <property type="match status" value="1"/>
</dbReference>
<dbReference type="PANTHER" id="PTHR22939">
    <property type="entry name" value="SERINE PROTEASE FAMILY S1C HTRA-RELATED"/>
    <property type="match status" value="1"/>
</dbReference>
<dbReference type="Proteomes" id="UP000286947">
    <property type="component" value="Unassembled WGS sequence"/>
</dbReference>
<evidence type="ECO:0000256" key="5">
    <source>
        <dbReference type="SAM" id="Phobius"/>
    </source>
</evidence>
<gene>
    <name evidence="7" type="primary">degQ</name>
    <name evidence="7" type="ORF">CUZ56_01061</name>
</gene>
<keyword evidence="5" id="KW-1133">Transmembrane helix</keyword>
<dbReference type="InterPro" id="IPR001940">
    <property type="entry name" value="Peptidase_S1C"/>
</dbReference>
<feature type="transmembrane region" description="Helical" evidence="5">
    <location>
        <begin position="6"/>
        <end position="25"/>
    </location>
</feature>
<sequence length="394" mass="41417">MHKTWLIFAQSVTILVAIFFVVATLKPEWMSRSSVNAANNPRLITPISFVAPSTDAAEDTSNTAPAAPDSYAIAASRAVPAVVSISTSKTLNRFGSREDMWYRYYFGNPDTRPSQEGLGSGVVVSADGYILTNNHVVASADEIRVALTDGRQATATVIGTDPETDLALLKIDLDNLPVIILGDSDQTHVGDVVLAIGNPFGVGQTVTSGIISAVGRNRIGLNTFENFIQTDAAINPGNSGGALINTSGELIGINTAIYSRTGGSQGIGFAIPSSTAKLVMESLLEHGKVVRGWIGIEPRDLTPELLHVMRSPVDSGVLVTGVLDGSPASIAGIRPGDIVRRLGTRQISNTPQLLNAVASLTPGEKTPITVQRGDQEVFLTVVPGTRPTAAPSNR</sequence>